<dbReference type="InterPro" id="IPR020563">
    <property type="entry name" value="X-over_junc_endoDNase_Mg_BS"/>
</dbReference>
<keyword evidence="3 13" id="KW-0540">Nuclease</keyword>
<reference evidence="16" key="1">
    <citation type="submission" date="2017-09" db="EMBL/GenBank/DDBJ databases">
        <title>Depth-based differentiation of microbial function through sediment-hosted aquifers and enrichment of novel symbionts in the deep terrestrial subsurface.</title>
        <authorList>
            <person name="Probst A.J."/>
            <person name="Ladd B."/>
            <person name="Jarett J.K."/>
            <person name="Geller-Mcgrath D.E."/>
            <person name="Sieber C.M.K."/>
            <person name="Emerson J.B."/>
            <person name="Anantharaman K."/>
            <person name="Thomas B.C."/>
            <person name="Malmstrom R."/>
            <person name="Stieglmeier M."/>
            <person name="Klingl A."/>
            <person name="Woyke T."/>
            <person name="Ryan C.M."/>
            <person name="Banfield J.F."/>
        </authorList>
    </citation>
    <scope>NUCLEOTIDE SEQUENCE [LARGE SCALE GENOMIC DNA]</scope>
</reference>
<dbReference type="GO" id="GO:0006310">
    <property type="term" value="P:DNA recombination"/>
    <property type="evidence" value="ECO:0007669"/>
    <property type="project" value="UniProtKB-UniRule"/>
</dbReference>
<dbReference type="GO" id="GO:0048476">
    <property type="term" value="C:Holliday junction resolvase complex"/>
    <property type="evidence" value="ECO:0007669"/>
    <property type="project" value="UniProtKB-UniRule"/>
</dbReference>
<evidence type="ECO:0000256" key="14">
    <source>
        <dbReference type="NCBIfam" id="TIGR00228"/>
    </source>
</evidence>
<keyword evidence="6 13" id="KW-0227">DNA damage</keyword>
<dbReference type="HAMAP" id="MF_00034">
    <property type="entry name" value="RuvC"/>
    <property type="match status" value="1"/>
</dbReference>
<dbReference type="NCBIfam" id="NF000711">
    <property type="entry name" value="PRK00039.2-1"/>
    <property type="match status" value="1"/>
</dbReference>
<keyword evidence="11 13" id="KW-0234">DNA repair</keyword>
<comment type="subunit">
    <text evidence="13">Homodimer which binds Holliday junction (HJ) DNA. The HJ becomes 2-fold symmetrical on binding to RuvC with unstacked arms; it has a different conformation from HJ DNA in complex with RuvA. In the full resolvosome a probable DNA-RuvA(4)-RuvB(12)-RuvC(2) complex forms which resolves the HJ.</text>
</comment>
<comment type="subcellular location">
    <subcellularLocation>
        <location evidence="13">Cytoplasm</location>
    </subcellularLocation>
</comment>
<dbReference type="AlphaFoldDB" id="A0A2M7B8J6"/>
<gene>
    <name evidence="13" type="primary">ruvC</name>
    <name evidence="15" type="ORF">COS58_02530</name>
</gene>
<dbReference type="GO" id="GO:0003677">
    <property type="term" value="F:DNA binding"/>
    <property type="evidence" value="ECO:0007669"/>
    <property type="project" value="UniProtKB-KW"/>
</dbReference>
<comment type="caution">
    <text evidence="15">The sequence shown here is derived from an EMBL/GenBank/DDBJ whole genome shotgun (WGS) entry which is preliminary data.</text>
</comment>
<dbReference type="EMBL" id="PEVG01000032">
    <property type="protein sequence ID" value="PIU99403.1"/>
    <property type="molecule type" value="Genomic_DNA"/>
</dbReference>
<keyword evidence="4 13" id="KW-0479">Metal-binding</keyword>
<feature type="binding site" evidence="13">
    <location>
        <position position="7"/>
    </location>
    <ligand>
        <name>Mg(2+)</name>
        <dbReference type="ChEBI" id="CHEBI:18420"/>
        <label>1</label>
    </ligand>
</feature>
<evidence type="ECO:0000256" key="1">
    <source>
        <dbReference type="ARBA" id="ARBA00009518"/>
    </source>
</evidence>
<comment type="similarity">
    <text evidence="1 13">Belongs to the RuvC family.</text>
</comment>
<name>A0A2M7B8J6_9BACT</name>
<dbReference type="PRINTS" id="PR00696">
    <property type="entry name" value="RSOLVASERUVC"/>
</dbReference>
<proteinExistence type="inferred from homology"/>
<dbReference type="InterPro" id="IPR036397">
    <property type="entry name" value="RNaseH_sf"/>
</dbReference>
<evidence type="ECO:0000256" key="13">
    <source>
        <dbReference type="HAMAP-Rule" id="MF_00034"/>
    </source>
</evidence>
<keyword evidence="9 13" id="KW-0238">DNA-binding</keyword>
<evidence type="ECO:0000313" key="16">
    <source>
        <dbReference type="Proteomes" id="UP000228561"/>
    </source>
</evidence>
<feature type="active site" evidence="13">
    <location>
        <position position="7"/>
    </location>
</feature>
<evidence type="ECO:0000313" key="15">
    <source>
        <dbReference type="EMBL" id="PIU99403.1"/>
    </source>
</evidence>
<dbReference type="PROSITE" id="PS01321">
    <property type="entry name" value="RUVC"/>
    <property type="match status" value="1"/>
</dbReference>
<dbReference type="GO" id="GO:0005737">
    <property type="term" value="C:cytoplasm"/>
    <property type="evidence" value="ECO:0007669"/>
    <property type="project" value="UniProtKB-SubCell"/>
</dbReference>
<evidence type="ECO:0000256" key="7">
    <source>
        <dbReference type="ARBA" id="ARBA00022801"/>
    </source>
</evidence>
<feature type="binding site" evidence="13">
    <location>
        <position position="67"/>
    </location>
    <ligand>
        <name>Mg(2+)</name>
        <dbReference type="ChEBI" id="CHEBI:18420"/>
        <label>2</label>
    </ligand>
</feature>
<keyword evidence="2 13" id="KW-0963">Cytoplasm</keyword>
<comment type="catalytic activity">
    <reaction evidence="12 13">
        <text>Endonucleolytic cleavage at a junction such as a reciprocal single-stranded crossover between two homologous DNA duplexes (Holliday junction).</text>
        <dbReference type="EC" id="3.1.21.10"/>
    </reaction>
</comment>
<evidence type="ECO:0000256" key="6">
    <source>
        <dbReference type="ARBA" id="ARBA00022763"/>
    </source>
</evidence>
<evidence type="ECO:0000256" key="4">
    <source>
        <dbReference type="ARBA" id="ARBA00022723"/>
    </source>
</evidence>
<dbReference type="InterPro" id="IPR012337">
    <property type="entry name" value="RNaseH-like_sf"/>
</dbReference>
<feature type="binding site" evidence="13">
    <location>
        <position position="140"/>
    </location>
    <ligand>
        <name>Mg(2+)</name>
        <dbReference type="ChEBI" id="CHEBI:18420"/>
        <label>1</label>
    </ligand>
</feature>
<accession>A0A2M7B8J6</accession>
<sequence length="159" mass="17674">MIILGIDPGFSRLGYAIIDADKGNSKVIDCSCFETSPRLEYSKRLVLVADKVKDLILKHRPQFLAIEKVFFTKNQKTAFQIAEVRGILLYLTASSGITTCEYTPLEVKMALCGYGKATKEQVQKMLKALLNIHFLPKEDDASDALAICLTCASCLPRPR</sequence>
<keyword evidence="10 13" id="KW-0233">DNA recombination</keyword>
<dbReference type="CDD" id="cd16962">
    <property type="entry name" value="RuvC"/>
    <property type="match status" value="1"/>
</dbReference>
<keyword evidence="5 13" id="KW-0255">Endonuclease</keyword>
<dbReference type="GO" id="GO:0006281">
    <property type="term" value="P:DNA repair"/>
    <property type="evidence" value="ECO:0007669"/>
    <property type="project" value="UniProtKB-UniRule"/>
</dbReference>
<evidence type="ECO:0000256" key="10">
    <source>
        <dbReference type="ARBA" id="ARBA00023172"/>
    </source>
</evidence>
<feature type="active site" evidence="13">
    <location>
        <position position="67"/>
    </location>
</feature>
<evidence type="ECO:0000256" key="12">
    <source>
        <dbReference type="ARBA" id="ARBA00029354"/>
    </source>
</evidence>
<dbReference type="GO" id="GO:0000287">
    <property type="term" value="F:magnesium ion binding"/>
    <property type="evidence" value="ECO:0007669"/>
    <property type="project" value="UniProtKB-UniRule"/>
</dbReference>
<comment type="function">
    <text evidence="13">The RuvA-RuvB-RuvC complex processes Holliday junction (HJ) DNA during genetic recombination and DNA repair. Endonuclease that resolves HJ intermediates. Cleaves cruciform DNA by making single-stranded nicks across the HJ at symmetrical positions within the homologous arms, yielding a 5'-phosphate and a 3'-hydroxyl group; requires a central core of homology in the junction. The consensus cleavage sequence is 5'-(A/T)TT(C/G)-3'. Cleavage occurs on the 3'-side of the TT dinucleotide at the point of strand exchange. HJ branch migration catalyzed by RuvA-RuvB allows RuvC to scan DNA until it finds its consensus sequence, where it cleaves and resolves the cruciform DNA.</text>
</comment>
<protein>
    <recommendedName>
        <fullName evidence="13 14">Crossover junction endodeoxyribonuclease RuvC</fullName>
        <ecNumber evidence="13 14">3.1.21.10</ecNumber>
    </recommendedName>
    <alternativeName>
        <fullName evidence="13">Holliday junction nuclease RuvC</fullName>
    </alternativeName>
    <alternativeName>
        <fullName evidence="13">Holliday junction resolvase RuvC</fullName>
    </alternativeName>
</protein>
<evidence type="ECO:0000256" key="3">
    <source>
        <dbReference type="ARBA" id="ARBA00022722"/>
    </source>
</evidence>
<evidence type="ECO:0000256" key="5">
    <source>
        <dbReference type="ARBA" id="ARBA00022759"/>
    </source>
</evidence>
<dbReference type="NCBIfam" id="TIGR00228">
    <property type="entry name" value="ruvC"/>
    <property type="match status" value="1"/>
</dbReference>
<dbReference type="Proteomes" id="UP000228561">
    <property type="component" value="Unassembled WGS sequence"/>
</dbReference>
<dbReference type="Pfam" id="PF02075">
    <property type="entry name" value="RuvC"/>
    <property type="match status" value="1"/>
</dbReference>
<evidence type="ECO:0000256" key="9">
    <source>
        <dbReference type="ARBA" id="ARBA00023125"/>
    </source>
</evidence>
<keyword evidence="7 13" id="KW-0378">Hydrolase</keyword>
<keyword evidence="8 13" id="KW-0460">Magnesium</keyword>
<dbReference type="PANTHER" id="PTHR30194">
    <property type="entry name" value="CROSSOVER JUNCTION ENDODEOXYRIBONUCLEASE RUVC"/>
    <property type="match status" value="1"/>
</dbReference>
<evidence type="ECO:0000256" key="11">
    <source>
        <dbReference type="ARBA" id="ARBA00023204"/>
    </source>
</evidence>
<dbReference type="FunFam" id="3.30.420.10:FF:000002">
    <property type="entry name" value="Crossover junction endodeoxyribonuclease RuvC"/>
    <property type="match status" value="1"/>
</dbReference>
<evidence type="ECO:0000256" key="2">
    <source>
        <dbReference type="ARBA" id="ARBA00022490"/>
    </source>
</evidence>
<dbReference type="EC" id="3.1.21.10" evidence="13 14"/>
<dbReference type="Gene3D" id="3.30.420.10">
    <property type="entry name" value="Ribonuclease H-like superfamily/Ribonuclease H"/>
    <property type="match status" value="1"/>
</dbReference>
<dbReference type="SUPFAM" id="SSF53098">
    <property type="entry name" value="Ribonuclease H-like"/>
    <property type="match status" value="1"/>
</dbReference>
<evidence type="ECO:0000256" key="8">
    <source>
        <dbReference type="ARBA" id="ARBA00022842"/>
    </source>
</evidence>
<dbReference type="GO" id="GO:0008821">
    <property type="term" value="F:crossover junction DNA endonuclease activity"/>
    <property type="evidence" value="ECO:0007669"/>
    <property type="project" value="UniProtKB-UniRule"/>
</dbReference>
<feature type="active site" evidence="13">
    <location>
        <position position="140"/>
    </location>
</feature>
<dbReference type="PANTHER" id="PTHR30194:SF3">
    <property type="entry name" value="CROSSOVER JUNCTION ENDODEOXYRIBONUCLEASE RUVC"/>
    <property type="match status" value="1"/>
</dbReference>
<comment type="cofactor">
    <cofactor evidence="13">
        <name>Mg(2+)</name>
        <dbReference type="ChEBI" id="CHEBI:18420"/>
    </cofactor>
    <text evidence="13">Binds 2 Mg(2+) ion per subunit.</text>
</comment>
<organism evidence="15 16">
    <name type="scientific">Candidatus Tagabacteria bacterium CG03_land_8_20_14_0_80_41_22</name>
    <dbReference type="NCBI Taxonomy" id="1975020"/>
    <lineage>
        <taxon>Bacteria</taxon>
        <taxon>Candidatus Tagaibacteriota</taxon>
    </lineage>
</organism>
<dbReference type="InterPro" id="IPR002176">
    <property type="entry name" value="X-over_junc_endoDNase_RuvC"/>
</dbReference>